<feature type="non-terminal residue" evidence="1">
    <location>
        <position position="1"/>
    </location>
</feature>
<accession>A0A392Q5B7</accession>
<comment type="caution">
    <text evidence="1">The sequence shown here is derived from an EMBL/GenBank/DDBJ whole genome shotgun (WGS) entry which is preliminary data.</text>
</comment>
<evidence type="ECO:0000313" key="2">
    <source>
        <dbReference type="Proteomes" id="UP000265520"/>
    </source>
</evidence>
<organism evidence="1 2">
    <name type="scientific">Trifolium medium</name>
    <dbReference type="NCBI Taxonomy" id="97028"/>
    <lineage>
        <taxon>Eukaryota</taxon>
        <taxon>Viridiplantae</taxon>
        <taxon>Streptophyta</taxon>
        <taxon>Embryophyta</taxon>
        <taxon>Tracheophyta</taxon>
        <taxon>Spermatophyta</taxon>
        <taxon>Magnoliopsida</taxon>
        <taxon>eudicotyledons</taxon>
        <taxon>Gunneridae</taxon>
        <taxon>Pentapetalae</taxon>
        <taxon>rosids</taxon>
        <taxon>fabids</taxon>
        <taxon>Fabales</taxon>
        <taxon>Fabaceae</taxon>
        <taxon>Papilionoideae</taxon>
        <taxon>50 kb inversion clade</taxon>
        <taxon>NPAAA clade</taxon>
        <taxon>Hologalegina</taxon>
        <taxon>IRL clade</taxon>
        <taxon>Trifolieae</taxon>
        <taxon>Trifolium</taxon>
    </lineage>
</organism>
<evidence type="ECO:0000313" key="1">
    <source>
        <dbReference type="EMBL" id="MCI18445.1"/>
    </source>
</evidence>
<protein>
    <submittedName>
        <fullName evidence="1">Uncharacterized protein</fullName>
    </submittedName>
</protein>
<name>A0A392Q5B7_9FABA</name>
<proteinExistence type="predicted"/>
<reference evidence="1 2" key="1">
    <citation type="journal article" date="2018" name="Front. Plant Sci.">
        <title>Red Clover (Trifolium pratense) and Zigzag Clover (T. medium) - A Picture of Genomic Similarities and Differences.</title>
        <authorList>
            <person name="Dluhosova J."/>
            <person name="Istvanek J."/>
            <person name="Nedelnik J."/>
            <person name="Repkova J."/>
        </authorList>
    </citation>
    <scope>NUCLEOTIDE SEQUENCE [LARGE SCALE GENOMIC DNA]</scope>
    <source>
        <strain evidence="2">cv. 10/8</strain>
        <tissue evidence="1">Leaf</tissue>
    </source>
</reference>
<dbReference type="EMBL" id="LXQA010110191">
    <property type="protein sequence ID" value="MCI18445.1"/>
    <property type="molecule type" value="Genomic_DNA"/>
</dbReference>
<dbReference type="AlphaFoldDB" id="A0A392Q5B7"/>
<dbReference type="Proteomes" id="UP000265520">
    <property type="component" value="Unassembled WGS sequence"/>
</dbReference>
<keyword evidence="2" id="KW-1185">Reference proteome</keyword>
<sequence length="51" mass="5818">IFYAMTTPSPEAVATFMRITGAQEFVAVQKLETHIHQFHDLGSKSLLPYFF</sequence>